<reference evidence="2 3" key="1">
    <citation type="journal article" date="2007" name="J. Bacteriol.">
        <title>Whole-genome analysis of the methyl tert-butyl ether-degrading beta-proteobacterium Methylibium petroleiphilum PM1.</title>
        <authorList>
            <person name="Kane S.R."/>
            <person name="Chakicherla A.Y."/>
            <person name="Chain P.S.G."/>
            <person name="Schmidt R."/>
            <person name="Shin M.W."/>
            <person name="Legler T.C."/>
            <person name="Scow K.M."/>
            <person name="Larimer F.W."/>
            <person name="Lucas S.M."/>
            <person name="Richardson P.M."/>
            <person name="Hristova K.R."/>
        </authorList>
    </citation>
    <scope>NUCLEOTIDE SEQUENCE [LARGE SCALE GENOMIC DNA]</scope>
    <source>
        <strain evidence="3">ATCC BAA-1232 / LMG 22953 / PM1</strain>
    </source>
</reference>
<dbReference type="EMBL" id="CP000555">
    <property type="protein sequence ID" value="ABM95019.1"/>
    <property type="molecule type" value="Genomic_DNA"/>
</dbReference>
<dbReference type="KEGG" id="mpt:Mpe_A2063"/>
<dbReference type="AlphaFoldDB" id="A2SHI0"/>
<gene>
    <name evidence="2" type="ordered locus">Mpe_A2063</name>
</gene>
<protein>
    <submittedName>
        <fullName evidence="2">Uncharacterized protein</fullName>
    </submittedName>
</protein>
<dbReference type="Proteomes" id="UP000000366">
    <property type="component" value="Chromosome"/>
</dbReference>
<name>A2SHI0_METPP</name>
<organism evidence="2 3">
    <name type="scientific">Methylibium petroleiphilum (strain ATCC BAA-1232 / LMG 22953 / PM1)</name>
    <dbReference type="NCBI Taxonomy" id="420662"/>
    <lineage>
        <taxon>Bacteria</taxon>
        <taxon>Pseudomonadati</taxon>
        <taxon>Pseudomonadota</taxon>
        <taxon>Betaproteobacteria</taxon>
        <taxon>Burkholderiales</taxon>
        <taxon>Sphaerotilaceae</taxon>
        <taxon>Methylibium</taxon>
    </lineage>
</organism>
<sequence length="109" mass="12136">MLRVIGVVAMCCRRPSVLFPWRDRQKPEEQEMSAGAIAADLGYQLRFHSLFHEGRGCVSRATPPAGRPGNLEPARAQQLLLRPQGDRPGTRDARHRVDDAPTPPGRRNS</sequence>
<evidence type="ECO:0000256" key="1">
    <source>
        <dbReference type="SAM" id="MobiDB-lite"/>
    </source>
</evidence>
<keyword evidence="3" id="KW-1185">Reference proteome</keyword>
<evidence type="ECO:0000313" key="2">
    <source>
        <dbReference type="EMBL" id="ABM95019.1"/>
    </source>
</evidence>
<dbReference type="HOGENOM" id="CLU_2180778_0_0_4"/>
<feature type="region of interest" description="Disordered" evidence="1">
    <location>
        <begin position="58"/>
        <end position="109"/>
    </location>
</feature>
<dbReference type="STRING" id="420662.Mpe_A2063"/>
<evidence type="ECO:0000313" key="3">
    <source>
        <dbReference type="Proteomes" id="UP000000366"/>
    </source>
</evidence>
<proteinExistence type="predicted"/>
<feature type="compositionally biased region" description="Basic and acidic residues" evidence="1">
    <location>
        <begin position="84"/>
        <end position="99"/>
    </location>
</feature>
<accession>A2SHI0</accession>